<reference evidence="3" key="1">
    <citation type="submission" date="2015-03" db="EMBL/GenBank/DDBJ databases">
        <title>Characterization of two novel Thaumarchaeota isolated from the Northern Adriatic Sea.</title>
        <authorList>
            <person name="Bayer B."/>
            <person name="Vojvoda J."/>
            <person name="Offre P."/>
            <person name="Srivastava A."/>
            <person name="Elisabeth N."/>
            <person name="Garcia J.A.L."/>
            <person name="Schleper C."/>
            <person name="Herndl G.J."/>
        </authorList>
    </citation>
    <scope>NUCLEOTIDE SEQUENCE [LARGE SCALE GENOMIC DNA]</scope>
    <source>
        <strain evidence="3">NF5</strain>
    </source>
</reference>
<evidence type="ECO:0000313" key="2">
    <source>
        <dbReference type="EMBL" id="AJW71718.1"/>
    </source>
</evidence>
<feature type="transmembrane region" description="Helical" evidence="1">
    <location>
        <begin position="195"/>
        <end position="214"/>
    </location>
</feature>
<keyword evidence="3" id="KW-1185">Reference proteome</keyword>
<feature type="transmembrane region" description="Helical" evidence="1">
    <location>
        <begin position="60"/>
        <end position="79"/>
    </location>
</feature>
<evidence type="ECO:0000313" key="3">
    <source>
        <dbReference type="Proteomes" id="UP000032408"/>
    </source>
</evidence>
<accession>A0A0D5C583</accession>
<proteinExistence type="predicted"/>
<reference evidence="2 3" key="2">
    <citation type="journal article" date="2016" name="ISME J.">
        <title>Physiological and genomic characterization of two novel marine thaumarchaeal strains indicates niche differentiation.</title>
        <authorList>
            <person name="Bayer B."/>
            <person name="Vojvoda J."/>
            <person name="Offre P."/>
            <person name="Alves R.J."/>
            <person name="Elisabeth N.H."/>
            <person name="Garcia J.A."/>
            <person name="Volland J.M."/>
            <person name="Srivastava A."/>
            <person name="Schleper C."/>
            <person name="Herndl G.J."/>
        </authorList>
    </citation>
    <scope>NUCLEOTIDE SEQUENCE [LARGE SCALE GENOMIC DNA]</scope>
    <source>
        <strain evidence="2 3">NF5</strain>
    </source>
</reference>
<sequence>MYNSFWIAFIRNVLTKWGAIMFGLRGMGKNDVLEKLIVIGFLVGVFLPLRLIFVEYVSDHWLGNFGLITGLGIVILILARKERLGKIGSILEKQMKKTIFGKTGKFVIGISALSLLYFGSSIFFMERGESIFSEDKAMFYDAIVSNNDLNQINPNNLKNIQIVYDSENRIYSTFDYAFSITYAIMNEFSGGWLEHLYFILLVEQVEILGIFLFCRIYSRPIISTHTQFSD</sequence>
<name>A0A0D5C583_9ARCH</name>
<dbReference type="HOGENOM" id="CLU_1202584_0_0_2"/>
<evidence type="ECO:0000256" key="1">
    <source>
        <dbReference type="SAM" id="Phobius"/>
    </source>
</evidence>
<gene>
    <name evidence="2" type="ORF">NADRNF5_2044</name>
</gene>
<feature type="transmembrane region" description="Helical" evidence="1">
    <location>
        <begin position="6"/>
        <end position="24"/>
    </location>
</feature>
<keyword evidence="1" id="KW-0812">Transmembrane</keyword>
<dbReference type="KEGG" id="nin:NADRNF5_2044"/>
<dbReference type="AlphaFoldDB" id="A0A0D5C583"/>
<keyword evidence="1" id="KW-1133">Transmembrane helix</keyword>
<dbReference type="EMBL" id="CP011070">
    <property type="protein sequence ID" value="AJW71718.1"/>
    <property type="molecule type" value="Genomic_DNA"/>
</dbReference>
<dbReference type="STRING" id="1580092.NADRNF5_2044"/>
<dbReference type="Proteomes" id="UP000032408">
    <property type="component" value="Chromosome"/>
</dbReference>
<keyword evidence="1" id="KW-0472">Membrane</keyword>
<feature type="transmembrane region" description="Helical" evidence="1">
    <location>
        <begin position="36"/>
        <end position="54"/>
    </location>
</feature>
<protein>
    <submittedName>
        <fullName evidence="2">Uncharacterized protein</fullName>
    </submittedName>
</protein>
<feature type="transmembrane region" description="Helical" evidence="1">
    <location>
        <begin position="106"/>
        <end position="125"/>
    </location>
</feature>
<organism evidence="2 3">
    <name type="scientific">Nitrosopumilus adriaticus</name>
    <dbReference type="NCBI Taxonomy" id="1580092"/>
    <lineage>
        <taxon>Archaea</taxon>
        <taxon>Nitrososphaerota</taxon>
        <taxon>Nitrososphaeria</taxon>
        <taxon>Nitrosopumilales</taxon>
        <taxon>Nitrosopumilaceae</taxon>
        <taxon>Nitrosopumilus</taxon>
    </lineage>
</organism>